<proteinExistence type="predicted"/>
<feature type="transmembrane region" description="Helical" evidence="1">
    <location>
        <begin position="86"/>
        <end position="105"/>
    </location>
</feature>
<evidence type="ECO:0000313" key="2">
    <source>
        <dbReference type="EMBL" id="KPV53220.1"/>
    </source>
</evidence>
<keyword evidence="3" id="KW-1185">Reference proteome</keyword>
<dbReference type="PANTHER" id="PTHR42867:SF1">
    <property type="entry name" value="MEMBRANE PROTEIN-RELATED"/>
    <property type="match status" value="1"/>
</dbReference>
<protein>
    <recommendedName>
        <fullName evidence="4">DUF1385 domain-containing protein</fullName>
    </recommendedName>
</protein>
<keyword evidence="1" id="KW-0472">Membrane</keyword>
<dbReference type="PATRIC" id="fig|186479.3.peg.6522"/>
<organism evidence="2 3">
    <name type="scientific">Kouleothrix aurantiaca</name>
    <dbReference type="NCBI Taxonomy" id="186479"/>
    <lineage>
        <taxon>Bacteria</taxon>
        <taxon>Bacillati</taxon>
        <taxon>Chloroflexota</taxon>
        <taxon>Chloroflexia</taxon>
        <taxon>Chloroflexales</taxon>
        <taxon>Roseiflexineae</taxon>
        <taxon>Roseiflexaceae</taxon>
        <taxon>Kouleothrix</taxon>
    </lineage>
</organism>
<evidence type="ECO:0000313" key="3">
    <source>
        <dbReference type="Proteomes" id="UP000050509"/>
    </source>
</evidence>
<sequence>LFFVLPTFVASFSERFGATPTIREAIKSVLQLGIFVGYIGGISLLPDVKRLFGYHGAEHKTINAYEAGAPLTVDRVREFTLIHPRCGTSFLLVVLLINFIVSFLLVRDLPLIWRILSHIPLIPLIAAISYELLRLSAANYHRAWVRVLVAPSLAFQKLTTREPDDTMIAVAIAALLPVLASDGVTLGEHDPALAGGLPAESVPLADAQQAFV</sequence>
<evidence type="ECO:0000256" key="1">
    <source>
        <dbReference type="SAM" id="Phobius"/>
    </source>
</evidence>
<accession>A0A0P9DBS5</accession>
<dbReference type="Pfam" id="PF07136">
    <property type="entry name" value="DUF1385"/>
    <property type="match status" value="1"/>
</dbReference>
<keyword evidence="1" id="KW-1133">Transmembrane helix</keyword>
<feature type="non-terminal residue" evidence="2">
    <location>
        <position position="1"/>
    </location>
</feature>
<dbReference type="PANTHER" id="PTHR42867">
    <property type="entry name" value="MEMBRANE PROTEIN-RELATED"/>
    <property type="match status" value="1"/>
</dbReference>
<feature type="transmembrane region" description="Helical" evidence="1">
    <location>
        <begin position="25"/>
        <end position="45"/>
    </location>
</feature>
<dbReference type="AlphaFoldDB" id="A0A0P9DBS5"/>
<dbReference type="InterPro" id="IPR010787">
    <property type="entry name" value="DUF1385"/>
</dbReference>
<keyword evidence="1" id="KW-0812">Transmembrane</keyword>
<comment type="caution">
    <text evidence="2">The sequence shown here is derived from an EMBL/GenBank/DDBJ whole genome shotgun (WGS) entry which is preliminary data.</text>
</comment>
<reference evidence="2 3" key="1">
    <citation type="submission" date="2015-09" db="EMBL/GenBank/DDBJ databases">
        <title>Draft genome sequence of Kouleothrix aurantiaca JCM 19913.</title>
        <authorList>
            <person name="Hemp J."/>
        </authorList>
    </citation>
    <scope>NUCLEOTIDE SEQUENCE [LARGE SCALE GENOMIC DNA]</scope>
    <source>
        <strain evidence="2 3">COM-B</strain>
    </source>
</reference>
<evidence type="ECO:0008006" key="4">
    <source>
        <dbReference type="Google" id="ProtNLM"/>
    </source>
</evidence>
<dbReference type="Proteomes" id="UP000050509">
    <property type="component" value="Unassembled WGS sequence"/>
</dbReference>
<dbReference type="EMBL" id="LJCR01000312">
    <property type="protein sequence ID" value="KPV53220.1"/>
    <property type="molecule type" value="Genomic_DNA"/>
</dbReference>
<feature type="transmembrane region" description="Helical" evidence="1">
    <location>
        <begin position="111"/>
        <end position="133"/>
    </location>
</feature>
<gene>
    <name evidence="2" type="ORF">SE17_10940</name>
</gene>
<name>A0A0P9DBS5_9CHLR</name>